<evidence type="ECO:0000256" key="2">
    <source>
        <dbReference type="ARBA" id="ARBA00022670"/>
    </source>
</evidence>
<feature type="domain" description="NlpC/P60" evidence="8">
    <location>
        <begin position="351"/>
        <end position="472"/>
    </location>
</feature>
<keyword evidence="2" id="KW-0645">Protease</keyword>
<feature type="region of interest" description="Disordered" evidence="6">
    <location>
        <begin position="223"/>
        <end position="354"/>
    </location>
</feature>
<dbReference type="InterPro" id="IPR038765">
    <property type="entry name" value="Papain-like_cys_pep_sf"/>
</dbReference>
<comment type="similarity">
    <text evidence="1">Belongs to the peptidase C40 family.</text>
</comment>
<proteinExistence type="inferred from homology"/>
<dbReference type="Proteomes" id="UP001596455">
    <property type="component" value="Unassembled WGS sequence"/>
</dbReference>
<keyword evidence="7" id="KW-0732">Signal</keyword>
<keyword evidence="4" id="KW-0788">Thiol protease</keyword>
<comment type="caution">
    <text evidence="9">The sequence shown here is derived from an EMBL/GenBank/DDBJ whole genome shotgun (WGS) entry which is preliminary data.</text>
</comment>
<protein>
    <submittedName>
        <fullName evidence="9">NlpC/P60 family protein</fullName>
    </submittedName>
</protein>
<dbReference type="EMBL" id="JBHTCQ010000005">
    <property type="protein sequence ID" value="MFC7407077.1"/>
    <property type="molecule type" value="Genomic_DNA"/>
</dbReference>
<evidence type="ECO:0000256" key="7">
    <source>
        <dbReference type="SAM" id="SignalP"/>
    </source>
</evidence>
<dbReference type="InterPro" id="IPR000064">
    <property type="entry name" value="NLP_P60_dom"/>
</dbReference>
<reference evidence="10" key="1">
    <citation type="journal article" date="2019" name="Int. J. Syst. Evol. Microbiol.">
        <title>The Global Catalogue of Microorganisms (GCM) 10K type strain sequencing project: providing services to taxonomists for standard genome sequencing and annotation.</title>
        <authorList>
            <consortium name="The Broad Institute Genomics Platform"/>
            <consortium name="The Broad Institute Genome Sequencing Center for Infectious Disease"/>
            <person name="Wu L."/>
            <person name="Ma J."/>
        </authorList>
    </citation>
    <scope>NUCLEOTIDE SEQUENCE [LARGE SCALE GENOMIC DNA]</scope>
    <source>
        <strain evidence="10">JCM 1490</strain>
    </source>
</reference>
<evidence type="ECO:0000256" key="3">
    <source>
        <dbReference type="ARBA" id="ARBA00022801"/>
    </source>
</evidence>
<gene>
    <name evidence="9" type="ORF">ACFQQL_18315</name>
</gene>
<feature type="compositionally biased region" description="Basic and acidic residues" evidence="6">
    <location>
        <begin position="230"/>
        <end position="249"/>
    </location>
</feature>
<feature type="compositionally biased region" description="Basic and acidic residues" evidence="6">
    <location>
        <begin position="272"/>
        <end position="321"/>
    </location>
</feature>
<feature type="signal peptide" evidence="7">
    <location>
        <begin position="1"/>
        <end position="24"/>
    </location>
</feature>
<evidence type="ECO:0000256" key="6">
    <source>
        <dbReference type="SAM" id="MobiDB-lite"/>
    </source>
</evidence>
<evidence type="ECO:0000256" key="1">
    <source>
        <dbReference type="ARBA" id="ARBA00007074"/>
    </source>
</evidence>
<feature type="chain" id="PRO_5047068958" evidence="7">
    <location>
        <begin position="25"/>
        <end position="472"/>
    </location>
</feature>
<dbReference type="Gene3D" id="3.90.1720.10">
    <property type="entry name" value="endopeptidase domain like (from Nostoc punctiforme)"/>
    <property type="match status" value="1"/>
</dbReference>
<accession>A0ABW2QGH8</accession>
<keyword evidence="3" id="KW-0378">Hydrolase</keyword>
<feature type="compositionally biased region" description="Low complexity" evidence="6">
    <location>
        <begin position="250"/>
        <end position="271"/>
    </location>
</feature>
<dbReference type="InterPro" id="IPR051794">
    <property type="entry name" value="PG_Endopeptidase_C40"/>
</dbReference>
<dbReference type="SUPFAM" id="SSF54001">
    <property type="entry name" value="Cysteine proteinases"/>
    <property type="match status" value="1"/>
</dbReference>
<dbReference type="PROSITE" id="PS51935">
    <property type="entry name" value="NLPC_P60"/>
    <property type="match status" value="1"/>
</dbReference>
<evidence type="ECO:0000313" key="9">
    <source>
        <dbReference type="EMBL" id="MFC7407077.1"/>
    </source>
</evidence>
<sequence>MRRITAAFAALVVGGTLIPAAAFATPSQEDISSAREAERSTSQQIAALEIELASVAAQAEEARVRAQIANEQYLRAQVALDEAEARAEEAQAQADAAAEEVDAARTELGQIGAALYRDGSATLSGAMPYLSSHSFSEAMARQETLDRLGTRTDEQVQHFQALEQVHGTLQDRAEDAVAEQQEATDALAAASREAQSAARAAETQLTVSAERRQQLIAQLAEQRRTTVALEEERQEALESERRERERRAAEAAAEEQAAQEQAAQEQAAQEQAQREAGDRAAEEEQAPERSEPTRRPEPEPTREPAPEPTREPAPEPTREPAPEPEPEPAPEPEPEPAPEPEPEPAPAPPNTSAAQTAIAWARTQLGKPYIWAAAGPHGYDCSGLTMRAYEQAGIYLPRTSGAQYAASTPVPLSQLRAGDLVFWSSNGAASGIYHVGIYTGNGMRLHAPSPGSTVEEVPMWYGSILPYGGRVA</sequence>
<dbReference type="RefSeq" id="WP_382396609.1">
    <property type="nucleotide sequence ID" value="NZ_JBHTCQ010000005.1"/>
</dbReference>
<dbReference type="PANTHER" id="PTHR47359:SF3">
    <property type="entry name" value="NLP_P60 DOMAIN-CONTAINING PROTEIN-RELATED"/>
    <property type="match status" value="1"/>
</dbReference>
<dbReference type="PANTHER" id="PTHR47359">
    <property type="entry name" value="PEPTIDOGLYCAN DL-ENDOPEPTIDASE CWLO"/>
    <property type="match status" value="1"/>
</dbReference>
<organism evidence="9 10">
    <name type="scientific">Georgenia alba</name>
    <dbReference type="NCBI Taxonomy" id="2233858"/>
    <lineage>
        <taxon>Bacteria</taxon>
        <taxon>Bacillati</taxon>
        <taxon>Actinomycetota</taxon>
        <taxon>Actinomycetes</taxon>
        <taxon>Micrococcales</taxon>
        <taxon>Bogoriellaceae</taxon>
        <taxon>Georgenia</taxon>
    </lineage>
</organism>
<evidence type="ECO:0000256" key="5">
    <source>
        <dbReference type="SAM" id="Coils"/>
    </source>
</evidence>
<evidence type="ECO:0000256" key="4">
    <source>
        <dbReference type="ARBA" id="ARBA00022807"/>
    </source>
</evidence>
<name>A0ABW2QGH8_9MICO</name>
<feature type="coiled-coil region" evidence="5">
    <location>
        <begin position="45"/>
        <end position="107"/>
    </location>
</feature>
<keyword evidence="10" id="KW-1185">Reference proteome</keyword>
<keyword evidence="5" id="KW-0175">Coiled coil</keyword>
<evidence type="ECO:0000313" key="10">
    <source>
        <dbReference type="Proteomes" id="UP001596455"/>
    </source>
</evidence>
<dbReference type="Pfam" id="PF00877">
    <property type="entry name" value="NLPC_P60"/>
    <property type="match status" value="1"/>
</dbReference>
<feature type="compositionally biased region" description="Acidic residues" evidence="6">
    <location>
        <begin position="322"/>
        <end position="342"/>
    </location>
</feature>
<evidence type="ECO:0000259" key="8">
    <source>
        <dbReference type="PROSITE" id="PS51935"/>
    </source>
</evidence>